<evidence type="ECO:0000313" key="4">
    <source>
        <dbReference type="Proteomes" id="UP000642107"/>
    </source>
</evidence>
<dbReference type="Pfam" id="PF00403">
    <property type="entry name" value="HMA"/>
    <property type="match status" value="1"/>
</dbReference>
<feature type="domain" description="HMA" evidence="2">
    <location>
        <begin position="3"/>
        <end position="71"/>
    </location>
</feature>
<dbReference type="Gene3D" id="3.30.70.100">
    <property type="match status" value="1"/>
</dbReference>
<reference evidence="3 4" key="1">
    <citation type="submission" date="2020-09" db="EMBL/GenBank/DDBJ databases">
        <title>Flavimobilis rhizosphaerae sp. nov., isolated from rhizosphere soil of Spartina alterniflora.</title>
        <authorList>
            <person name="Hanqin C."/>
        </authorList>
    </citation>
    <scope>NUCLEOTIDE SEQUENCE [LARGE SCALE GENOMIC DNA]</scope>
    <source>
        <strain evidence="3 4">GY 10621</strain>
    </source>
</reference>
<dbReference type="PROSITE" id="PS01047">
    <property type="entry name" value="HMA_1"/>
    <property type="match status" value="1"/>
</dbReference>
<evidence type="ECO:0000313" key="3">
    <source>
        <dbReference type="EMBL" id="MBD9699329.1"/>
    </source>
</evidence>
<dbReference type="PROSITE" id="PS50846">
    <property type="entry name" value="HMA_2"/>
    <property type="match status" value="1"/>
</dbReference>
<dbReference type="InterPro" id="IPR017969">
    <property type="entry name" value="Heavy-metal-associated_CS"/>
</dbReference>
<dbReference type="InterPro" id="IPR006121">
    <property type="entry name" value="HMA_dom"/>
</dbReference>
<dbReference type="SUPFAM" id="SSF55008">
    <property type="entry name" value="HMA, heavy metal-associated domain"/>
    <property type="match status" value="1"/>
</dbReference>
<dbReference type="EMBL" id="JACZDF010000003">
    <property type="protein sequence ID" value="MBD9699329.1"/>
    <property type="molecule type" value="Genomic_DNA"/>
</dbReference>
<comment type="caution">
    <text evidence="3">The sequence shown here is derived from an EMBL/GenBank/DDBJ whole genome shotgun (WGS) entry which is preliminary data.</text>
</comment>
<organism evidence="3 4">
    <name type="scientific">Flavimobilis rhizosphaerae</name>
    <dbReference type="NCBI Taxonomy" id="2775421"/>
    <lineage>
        <taxon>Bacteria</taxon>
        <taxon>Bacillati</taxon>
        <taxon>Actinomycetota</taxon>
        <taxon>Actinomycetes</taxon>
        <taxon>Micrococcales</taxon>
        <taxon>Jonesiaceae</taxon>
        <taxon>Flavimobilis</taxon>
    </lineage>
</organism>
<keyword evidence="1" id="KW-0479">Metal-binding</keyword>
<keyword evidence="4" id="KW-1185">Reference proteome</keyword>
<protein>
    <submittedName>
        <fullName evidence="3">Heavy-metal-associated domain-containing protein</fullName>
    </submittedName>
</protein>
<dbReference type="CDD" id="cd00371">
    <property type="entry name" value="HMA"/>
    <property type="match status" value="1"/>
</dbReference>
<dbReference type="Proteomes" id="UP000642107">
    <property type="component" value="Unassembled WGS sequence"/>
</dbReference>
<gene>
    <name evidence="3" type="ORF">IGS67_07465</name>
</gene>
<evidence type="ECO:0000259" key="2">
    <source>
        <dbReference type="PROSITE" id="PS50846"/>
    </source>
</evidence>
<sequence length="147" mass="14464">MPTITTLDVTGMTCGHCVSAVTKELEAVSGVKNVSVDLNVGEASEVTVVSDDVLPEDALRAAIDEAGYEITGISTHGSAEEFSQLADTRSEVYAGTSHIGSGSATAVGPVGISITPREDVDAATLASADAPAATSGGCGCGGCGCGN</sequence>
<evidence type="ECO:0000256" key="1">
    <source>
        <dbReference type="ARBA" id="ARBA00022723"/>
    </source>
</evidence>
<name>A0ABR9DQY5_9MICO</name>
<dbReference type="InterPro" id="IPR036163">
    <property type="entry name" value="HMA_dom_sf"/>
</dbReference>
<dbReference type="RefSeq" id="WP_192279287.1">
    <property type="nucleotide sequence ID" value="NZ_JACZDF010000003.1"/>
</dbReference>
<accession>A0ABR9DQY5</accession>
<proteinExistence type="predicted"/>